<keyword evidence="1" id="KW-0812">Transmembrane</keyword>
<dbReference type="EMBL" id="JAGYPE010000001">
    <property type="protein sequence ID" value="MBS4181199.1"/>
    <property type="molecule type" value="Genomic_DNA"/>
</dbReference>
<evidence type="ECO:0000313" key="3">
    <source>
        <dbReference type="EMBL" id="MCH6265270.1"/>
    </source>
</evidence>
<evidence type="ECO:0000256" key="1">
    <source>
        <dbReference type="SAM" id="Phobius"/>
    </source>
</evidence>
<comment type="caution">
    <text evidence="2">The sequence shown here is derived from an EMBL/GenBank/DDBJ whole genome shotgun (WGS) entry which is preliminary data.</text>
</comment>
<dbReference type="Pfam" id="PF26302">
    <property type="entry name" value="YhzF"/>
    <property type="match status" value="1"/>
</dbReference>
<accession>A0A942SW12</accession>
<keyword evidence="1" id="KW-0472">Membrane</keyword>
<dbReference type="RefSeq" id="WP_213116685.1">
    <property type="nucleotide sequence ID" value="NZ_JAGYPE020000008.1"/>
</dbReference>
<name>A0A942SW12_9BACI</name>
<keyword evidence="4" id="KW-1185">Reference proteome</keyword>
<feature type="transmembrane region" description="Helical" evidence="1">
    <location>
        <begin position="6"/>
        <end position="24"/>
    </location>
</feature>
<proteinExistence type="predicted"/>
<organism evidence="2">
    <name type="scientific">Neobacillus citreus</name>
    <dbReference type="NCBI Taxonomy" id="2833578"/>
    <lineage>
        <taxon>Bacteria</taxon>
        <taxon>Bacillati</taxon>
        <taxon>Bacillota</taxon>
        <taxon>Bacilli</taxon>
        <taxon>Bacillales</taxon>
        <taxon>Bacillaceae</taxon>
        <taxon>Neobacillus</taxon>
    </lineage>
</organism>
<evidence type="ECO:0000313" key="2">
    <source>
        <dbReference type="EMBL" id="MBS4181199.1"/>
    </source>
</evidence>
<reference evidence="2" key="1">
    <citation type="submission" date="2021-05" db="EMBL/GenBank/DDBJ databases">
        <title>Novel Bacillus species.</title>
        <authorList>
            <person name="Liu G."/>
        </authorList>
    </citation>
    <scope>NUCLEOTIDE SEQUENCE</scope>
    <source>
        <strain evidence="2 4">FJAT-50051</strain>
    </source>
</reference>
<dbReference type="AlphaFoldDB" id="A0A942SW12"/>
<dbReference type="InterPro" id="IPR058724">
    <property type="entry name" value="YhzF"/>
</dbReference>
<dbReference type="Proteomes" id="UP000677265">
    <property type="component" value="Unassembled WGS sequence"/>
</dbReference>
<protein>
    <submittedName>
        <fullName evidence="2">Uncharacterized protein</fullName>
    </submittedName>
</protein>
<sequence length="63" mass="6911">MKSAAIMFFVLSAIFFMGTGKFVIDLTRPGVYPPKQIIKKRAAVCASGGGIFLVLALLFTYFF</sequence>
<evidence type="ECO:0000313" key="4">
    <source>
        <dbReference type="Proteomes" id="UP000677265"/>
    </source>
</evidence>
<feature type="transmembrane region" description="Helical" evidence="1">
    <location>
        <begin position="44"/>
        <end position="62"/>
    </location>
</feature>
<dbReference type="EMBL" id="JAGYPE020000008">
    <property type="protein sequence ID" value="MCH6265270.1"/>
    <property type="molecule type" value="Genomic_DNA"/>
</dbReference>
<gene>
    <name evidence="3" type="ORF">KHB02_006975</name>
    <name evidence="2" type="ORF">KHB02_07270</name>
</gene>
<keyword evidence="1" id="KW-1133">Transmembrane helix</keyword>